<keyword evidence="2" id="KW-0805">Transcription regulation</keyword>
<feature type="compositionally biased region" description="Basic and acidic residues" evidence="5">
    <location>
        <begin position="260"/>
        <end position="285"/>
    </location>
</feature>
<organism evidence="6 7">
    <name type="scientific">Catenaria anguillulae PL171</name>
    <dbReference type="NCBI Taxonomy" id="765915"/>
    <lineage>
        <taxon>Eukaryota</taxon>
        <taxon>Fungi</taxon>
        <taxon>Fungi incertae sedis</taxon>
        <taxon>Blastocladiomycota</taxon>
        <taxon>Blastocladiomycetes</taxon>
        <taxon>Blastocladiales</taxon>
        <taxon>Catenariaceae</taxon>
        <taxon>Catenaria</taxon>
    </lineage>
</organism>
<keyword evidence="3" id="KW-0804">Transcription</keyword>
<feature type="compositionally biased region" description="Basic and acidic residues" evidence="5">
    <location>
        <begin position="548"/>
        <end position="564"/>
    </location>
</feature>
<dbReference type="InterPro" id="IPR024738">
    <property type="entry name" value="Hfi1/Tada1"/>
</dbReference>
<dbReference type="GO" id="GO:0006357">
    <property type="term" value="P:regulation of transcription by RNA polymerase II"/>
    <property type="evidence" value="ECO:0007669"/>
    <property type="project" value="TreeGrafter"/>
</dbReference>
<feature type="compositionally biased region" description="Pro residues" evidence="5">
    <location>
        <begin position="207"/>
        <end position="223"/>
    </location>
</feature>
<feature type="region of interest" description="Disordered" evidence="5">
    <location>
        <begin position="1"/>
        <end position="132"/>
    </location>
</feature>
<feature type="region of interest" description="Disordered" evidence="5">
    <location>
        <begin position="505"/>
        <end position="566"/>
    </location>
</feature>
<evidence type="ECO:0000256" key="1">
    <source>
        <dbReference type="ARBA" id="ARBA00004123"/>
    </source>
</evidence>
<gene>
    <name evidence="6" type="ORF">BCR44DRAFT_39683</name>
</gene>
<comment type="subcellular location">
    <subcellularLocation>
        <location evidence="1">Nucleus</location>
    </subcellularLocation>
</comment>
<evidence type="ECO:0000256" key="5">
    <source>
        <dbReference type="SAM" id="MobiDB-lite"/>
    </source>
</evidence>
<feature type="compositionally biased region" description="Low complexity" evidence="5">
    <location>
        <begin position="83"/>
        <end position="132"/>
    </location>
</feature>
<feature type="compositionally biased region" description="Low complexity" evidence="5">
    <location>
        <begin position="629"/>
        <end position="657"/>
    </location>
</feature>
<dbReference type="Pfam" id="PF12767">
    <property type="entry name" value="SAGA-Tad1"/>
    <property type="match status" value="1"/>
</dbReference>
<evidence type="ECO:0000256" key="4">
    <source>
        <dbReference type="ARBA" id="ARBA00023242"/>
    </source>
</evidence>
<keyword evidence="4" id="KW-0539">Nucleus</keyword>
<feature type="compositionally biased region" description="Low complexity" evidence="5">
    <location>
        <begin position="599"/>
        <end position="619"/>
    </location>
</feature>
<feature type="compositionally biased region" description="Basic and acidic residues" evidence="5">
    <location>
        <begin position="505"/>
        <end position="523"/>
    </location>
</feature>
<dbReference type="GO" id="GO:0000124">
    <property type="term" value="C:SAGA complex"/>
    <property type="evidence" value="ECO:0007669"/>
    <property type="project" value="UniProtKB-ARBA"/>
</dbReference>
<dbReference type="AlphaFoldDB" id="A0A1Y2H945"/>
<name>A0A1Y2H945_9FUNG</name>
<evidence type="ECO:0000256" key="3">
    <source>
        <dbReference type="ARBA" id="ARBA00023163"/>
    </source>
</evidence>
<dbReference type="PANTHER" id="PTHR21277:SF5">
    <property type="entry name" value="TRANSCRIPTIONAL ADAPTER 1"/>
    <property type="match status" value="1"/>
</dbReference>
<feature type="compositionally biased region" description="Pro residues" evidence="5">
    <location>
        <begin position="73"/>
        <end position="82"/>
    </location>
</feature>
<dbReference type="PANTHER" id="PTHR21277">
    <property type="entry name" value="TRANSCRIPTIONAL ADAPTER 1"/>
    <property type="match status" value="1"/>
</dbReference>
<evidence type="ECO:0000313" key="6">
    <source>
        <dbReference type="EMBL" id="ORZ31086.1"/>
    </source>
</evidence>
<dbReference type="Proteomes" id="UP000193411">
    <property type="component" value="Unassembled WGS sequence"/>
</dbReference>
<sequence length="775" mass="81867">MPKRNATQRNPPAHPTTTTRRWHPARPPDPPLHLCHPHAMQDPNKMTTTTAAPSPSIAKARAQAATSTSTSAPAPPSTPTPRSPSAFSSPSSLNRVTSPRKTPTSTPKTKRSSTFTSTSLPTEGETTTSTATLLPPSTLFRNLSNVLSESCHPNPQHNYSTHLARYLRGDMSKCEFQALVLDLLPPDAIAIHNNLILSLLRSVLTVPPPPPPPPPTTPPPPRPSSASSPPLGGDSLVSPGLSTLDFASHPLPYPRKRRATHEPADTRRTRTRKEAVALPKDDRDRLRRELLAMDPDSGTASSVSASASAAGVAAAAAAAGASAGGDADDAGTKKKKKSKRAAAAAAAALAATLSNTDRLGPHASSATPNPFTHPGACNATPSLAPGLDLFGDPPLHGYAYPPTPPPSSSSSSSSPADDALPLIATSRARHAEYMRLVHNMHLCRVQGDLPGVRELHDRITCVMWEQPGGKVDKVGPGVVELMMFGLRTYLKEVVEGMVRVGRVGEKEEEVRRDVADQAAHEQLHQQAHTQGDEETGAEQEQAQEQEQVETKMDVDDEVTKDQRKLKQSNVSAAALALLTAAGDGKVQSWSARSAPPPAQGTRQRSTSTSNGTSTATGAAPWAGKTIRRPSSFTAPPASSPIAAPLDSPTVSSSTPSSLVRTHSARSVTSNPSATTTFPLAAASAAPQDQHQPQKDIPPPLTPLAPRDRVLTLNHLATALALEPVLAGDARHVADRVLAKLWHATPQDEEVARWRGEMRSRVRAKEEEAAGGAMSE</sequence>
<feature type="compositionally biased region" description="Polar residues" evidence="5">
    <location>
        <begin position="658"/>
        <end position="677"/>
    </location>
</feature>
<feature type="compositionally biased region" description="Acidic residues" evidence="5">
    <location>
        <begin position="532"/>
        <end position="547"/>
    </location>
</feature>
<comment type="caution">
    <text evidence="6">The sequence shown here is derived from an EMBL/GenBank/DDBJ whole genome shotgun (WGS) entry which is preliminary data.</text>
</comment>
<evidence type="ECO:0000313" key="7">
    <source>
        <dbReference type="Proteomes" id="UP000193411"/>
    </source>
</evidence>
<reference evidence="6 7" key="1">
    <citation type="submission" date="2016-07" db="EMBL/GenBank/DDBJ databases">
        <title>Pervasive Adenine N6-methylation of Active Genes in Fungi.</title>
        <authorList>
            <consortium name="DOE Joint Genome Institute"/>
            <person name="Mondo S.J."/>
            <person name="Dannebaum R.O."/>
            <person name="Kuo R.C."/>
            <person name="Labutti K."/>
            <person name="Haridas S."/>
            <person name="Kuo A."/>
            <person name="Salamov A."/>
            <person name="Ahrendt S.R."/>
            <person name="Lipzen A."/>
            <person name="Sullivan W."/>
            <person name="Andreopoulos W.B."/>
            <person name="Clum A."/>
            <person name="Lindquist E."/>
            <person name="Daum C."/>
            <person name="Ramamoorthy G.K."/>
            <person name="Gryganskyi A."/>
            <person name="Culley D."/>
            <person name="Magnuson J.K."/>
            <person name="James T.Y."/>
            <person name="O'Malley M.A."/>
            <person name="Stajich J.E."/>
            <person name="Spatafora J.W."/>
            <person name="Visel A."/>
            <person name="Grigoriev I.V."/>
        </authorList>
    </citation>
    <scope>NUCLEOTIDE SEQUENCE [LARGE SCALE GENOMIC DNA]</scope>
    <source>
        <strain evidence="6 7">PL171</strain>
    </source>
</reference>
<evidence type="ECO:0000256" key="2">
    <source>
        <dbReference type="ARBA" id="ARBA00023015"/>
    </source>
</evidence>
<feature type="region of interest" description="Disordered" evidence="5">
    <location>
        <begin position="583"/>
        <end position="705"/>
    </location>
</feature>
<protein>
    <submittedName>
        <fullName evidence="6">Transcriptional regulator of RNA polII, SAGA, subunit-domain-containing protein</fullName>
    </submittedName>
</protein>
<dbReference type="GO" id="GO:0003713">
    <property type="term" value="F:transcription coactivator activity"/>
    <property type="evidence" value="ECO:0007669"/>
    <property type="project" value="TreeGrafter"/>
</dbReference>
<feature type="region of interest" description="Disordered" evidence="5">
    <location>
        <begin position="394"/>
        <end position="418"/>
    </location>
</feature>
<dbReference type="EMBL" id="MCFL01000067">
    <property type="protein sequence ID" value="ORZ31086.1"/>
    <property type="molecule type" value="Genomic_DNA"/>
</dbReference>
<accession>A0A1Y2H945</accession>
<feature type="region of interest" description="Disordered" evidence="5">
    <location>
        <begin position="207"/>
        <end position="285"/>
    </location>
</feature>
<keyword evidence="7" id="KW-1185">Reference proteome</keyword>
<feature type="compositionally biased region" description="Low complexity" evidence="5">
    <location>
        <begin position="47"/>
        <end position="56"/>
    </location>
</feature>
<proteinExistence type="predicted"/>
<feature type="compositionally biased region" description="Polar residues" evidence="5">
    <location>
        <begin position="1"/>
        <end position="19"/>
    </location>
</feature>
<dbReference type="GO" id="GO:0005634">
    <property type="term" value="C:nucleus"/>
    <property type="evidence" value="ECO:0007669"/>
    <property type="project" value="UniProtKB-SubCell"/>
</dbReference>
<feature type="region of interest" description="Disordered" evidence="5">
    <location>
        <begin position="357"/>
        <end position="378"/>
    </location>
</feature>